<organism evidence="1 2">
    <name type="scientific">Pediococcus damnosus</name>
    <dbReference type="NCBI Taxonomy" id="51663"/>
    <lineage>
        <taxon>Bacteria</taxon>
        <taxon>Bacillati</taxon>
        <taxon>Bacillota</taxon>
        <taxon>Bacilli</taxon>
        <taxon>Lactobacillales</taxon>
        <taxon>Lactobacillaceae</taxon>
        <taxon>Pediococcus</taxon>
    </lineage>
</organism>
<sequence length="37" mass="4008">MSDADYHICSTSDDGPACSQFITGYLTHAVNFAAREI</sequence>
<geneLocation type="plasmid" evidence="2">
    <name>pl21535-3</name>
</geneLocation>
<dbReference type="EMBL" id="CP012291">
    <property type="protein sequence ID" value="AMV68237.1"/>
    <property type="molecule type" value="Genomic_DNA"/>
</dbReference>
<protein>
    <submittedName>
        <fullName evidence="1">Uncharacterized protein</fullName>
    </submittedName>
</protein>
<name>A0ABN4NHU8_9LACO</name>
<keyword evidence="1" id="KW-0614">Plasmid</keyword>
<reference evidence="1 2" key="1">
    <citation type="journal article" date="2016" name="PLoS ONE">
        <title>The Identification of Novel Diagnostic Marker Genes for the Detection of Beer Spoiling Pediococcus damnosus Strains Using the BlAst Diagnostic Gene findEr.</title>
        <authorList>
            <person name="Behr J."/>
            <person name="Geissler A.J."/>
            <person name="Schmid J."/>
            <person name="Zehe A."/>
            <person name="Vogel R.F."/>
        </authorList>
    </citation>
    <scope>NUCLEOTIDE SEQUENCE [LARGE SCALE GENOMIC DNA]</scope>
    <source>
        <strain evidence="1 2">TMW 2.1535</strain>
    </source>
</reference>
<keyword evidence="2" id="KW-1185">Reference proteome</keyword>
<gene>
    <name evidence="1" type="ORF">ADU72_0038</name>
</gene>
<dbReference type="Proteomes" id="UP000076244">
    <property type="component" value="Plasmid pL21535-3"/>
</dbReference>
<evidence type="ECO:0000313" key="2">
    <source>
        <dbReference type="Proteomes" id="UP000076244"/>
    </source>
</evidence>
<accession>A0ABN4NHU8</accession>
<evidence type="ECO:0000313" key="1">
    <source>
        <dbReference type="EMBL" id="AMV68237.1"/>
    </source>
</evidence>
<proteinExistence type="predicted"/>